<evidence type="ECO:0000259" key="4">
    <source>
        <dbReference type="Pfam" id="PF08240"/>
    </source>
</evidence>
<sequence>MAAAVFRVAGESQVFEEVDVAPPKAFKIRIKIMCSSLCHTDLSFWHSKEFAPIILGHETVGVIESVGERVEEVVVGDRVVPMYQPNCGECVVCLSNKSNICAAVPARIFGMLRDGGSRITDGSGAGVANLFGISSFSEYSVVDVASIVKLDPGMSSDRAYLLSCGISTGLGAAWKEADVETGSTVAIFGLDAVGVEGSHFEILPSFGYALLGKVLKFLLQQRVSPQDKMRRRTGFPSYHANKSVYMQGSSGHSDEDEREVDACSEVWTLLGGESSLSIWSGDVSKKRKNQGGFDRDIGWRGCGIGSKRKLMDGALEIQQQLINLQQELTKAREERSQALKDLEKMRTKTRGFIEFHENEAKKANESERKMLESLVSQTKRLEQTKISLEESKLEIDSLHESIKFLSLDKELSDELDNLKNELKLALQGEEQSRKAMDVLALALIEVSNDSKQTKAKLRSTETALSFAEEKLREAGEESQRLKKEADDEEAVFINCIKASENEMMEISEENRRLMELNRSSREEIRKLRDILKQAVNEAIAVKEALEIARAENCSIKDLVKEKDDAFNGLKQEFESLKVSEAAATDSVKVLKALIAATSSMEQWKMVEKPVVVRRRPNSWGEMEGIKKIEGGDGSPLVRSGKEGKCVLFENRRLKVEDGKFEWSKEKKKKQFLRSFSDILRRKSFQR</sequence>
<proteinExistence type="predicted"/>
<gene>
    <name evidence="5" type="ORF">M5K25_017874</name>
</gene>
<dbReference type="InterPro" id="IPR002328">
    <property type="entry name" value="ADH_Zn_CS"/>
</dbReference>
<dbReference type="Proteomes" id="UP001552299">
    <property type="component" value="Unassembled WGS sequence"/>
</dbReference>
<keyword evidence="6" id="KW-1185">Reference proteome</keyword>
<dbReference type="AlphaFoldDB" id="A0ABD0UNM0"/>
<evidence type="ECO:0000256" key="3">
    <source>
        <dbReference type="SAM" id="Coils"/>
    </source>
</evidence>
<dbReference type="PANTHER" id="PTHR35164:SF9">
    <property type="entry name" value="EXPRESSED PROTEIN"/>
    <property type="match status" value="1"/>
</dbReference>
<protein>
    <recommendedName>
        <fullName evidence="4">Alcohol dehydrogenase-like N-terminal domain-containing protein</fullName>
    </recommendedName>
</protein>
<evidence type="ECO:0000313" key="5">
    <source>
        <dbReference type="EMBL" id="KAL0911936.1"/>
    </source>
</evidence>
<organism evidence="5 6">
    <name type="scientific">Dendrobium thyrsiflorum</name>
    <name type="common">Pinecone-like raceme dendrobium</name>
    <name type="synonym">Orchid</name>
    <dbReference type="NCBI Taxonomy" id="117978"/>
    <lineage>
        <taxon>Eukaryota</taxon>
        <taxon>Viridiplantae</taxon>
        <taxon>Streptophyta</taxon>
        <taxon>Embryophyta</taxon>
        <taxon>Tracheophyta</taxon>
        <taxon>Spermatophyta</taxon>
        <taxon>Magnoliopsida</taxon>
        <taxon>Liliopsida</taxon>
        <taxon>Asparagales</taxon>
        <taxon>Orchidaceae</taxon>
        <taxon>Epidendroideae</taxon>
        <taxon>Malaxideae</taxon>
        <taxon>Dendrobiinae</taxon>
        <taxon>Dendrobium</taxon>
    </lineage>
</organism>
<comment type="caution">
    <text evidence="5">The sequence shown here is derived from an EMBL/GenBank/DDBJ whole genome shotgun (WGS) entry which is preliminary data.</text>
</comment>
<dbReference type="InterPro" id="IPR011032">
    <property type="entry name" value="GroES-like_sf"/>
</dbReference>
<name>A0ABD0UNM0_DENTH</name>
<feature type="domain" description="Alcohol dehydrogenase-like N-terminal" evidence="4">
    <location>
        <begin position="27"/>
        <end position="150"/>
    </location>
</feature>
<evidence type="ECO:0000256" key="2">
    <source>
        <dbReference type="ARBA" id="ARBA00023002"/>
    </source>
</evidence>
<keyword evidence="3" id="KW-0175">Coiled coil</keyword>
<dbReference type="SUPFAM" id="SSF50129">
    <property type="entry name" value="GroES-like"/>
    <property type="match status" value="1"/>
</dbReference>
<dbReference type="EMBL" id="JANQDX010000014">
    <property type="protein sequence ID" value="KAL0911936.1"/>
    <property type="molecule type" value="Genomic_DNA"/>
</dbReference>
<reference evidence="5 6" key="1">
    <citation type="journal article" date="2024" name="Plant Biotechnol. J.">
        <title>Dendrobium thyrsiflorum genome and its molecular insights into genes involved in important horticultural traits.</title>
        <authorList>
            <person name="Chen B."/>
            <person name="Wang J.Y."/>
            <person name="Zheng P.J."/>
            <person name="Li K.L."/>
            <person name="Liang Y.M."/>
            <person name="Chen X.F."/>
            <person name="Zhang C."/>
            <person name="Zhao X."/>
            <person name="He X."/>
            <person name="Zhang G.Q."/>
            <person name="Liu Z.J."/>
            <person name="Xu Q."/>
        </authorList>
    </citation>
    <scope>NUCLEOTIDE SEQUENCE [LARGE SCALE GENOMIC DNA]</scope>
    <source>
        <strain evidence="5">GZMU011</strain>
    </source>
</reference>
<dbReference type="Gene3D" id="3.90.180.10">
    <property type="entry name" value="Medium-chain alcohol dehydrogenases, catalytic domain"/>
    <property type="match status" value="1"/>
</dbReference>
<accession>A0ABD0UNM0</accession>
<dbReference type="Gene3D" id="3.40.50.720">
    <property type="entry name" value="NAD(P)-binding Rossmann-like Domain"/>
    <property type="match status" value="1"/>
</dbReference>
<dbReference type="PROSITE" id="PS00059">
    <property type="entry name" value="ADH_ZINC"/>
    <property type="match status" value="1"/>
</dbReference>
<dbReference type="PANTHER" id="PTHR35164">
    <property type="entry name" value="EXPRESSED PROTEIN"/>
    <property type="match status" value="1"/>
</dbReference>
<comment type="cofactor">
    <cofactor evidence="1">
        <name>Zn(2+)</name>
        <dbReference type="ChEBI" id="CHEBI:29105"/>
    </cofactor>
</comment>
<keyword evidence="2" id="KW-0560">Oxidoreductase</keyword>
<dbReference type="Pfam" id="PF08240">
    <property type="entry name" value="ADH_N"/>
    <property type="match status" value="1"/>
</dbReference>
<dbReference type="GO" id="GO:0016491">
    <property type="term" value="F:oxidoreductase activity"/>
    <property type="evidence" value="ECO:0007669"/>
    <property type="project" value="UniProtKB-KW"/>
</dbReference>
<evidence type="ECO:0000256" key="1">
    <source>
        <dbReference type="ARBA" id="ARBA00001947"/>
    </source>
</evidence>
<feature type="coiled-coil region" evidence="3">
    <location>
        <begin position="307"/>
        <end position="428"/>
    </location>
</feature>
<feature type="coiled-coil region" evidence="3">
    <location>
        <begin position="457"/>
        <end position="551"/>
    </location>
</feature>
<dbReference type="InterPro" id="IPR013154">
    <property type="entry name" value="ADH-like_N"/>
</dbReference>
<evidence type="ECO:0000313" key="6">
    <source>
        <dbReference type="Proteomes" id="UP001552299"/>
    </source>
</evidence>